<dbReference type="EMBL" id="WTPW01000975">
    <property type="protein sequence ID" value="KAF0465381.1"/>
    <property type="molecule type" value="Genomic_DNA"/>
</dbReference>
<protein>
    <submittedName>
        <fullName evidence="1">Uncharacterized protein</fullName>
    </submittedName>
</protein>
<dbReference type="AlphaFoldDB" id="A0A8H3XH45"/>
<reference evidence="1 2" key="1">
    <citation type="journal article" date="2019" name="Environ. Microbiol.">
        <title>At the nexus of three kingdoms: the genome of the mycorrhizal fungus Gigaspora margarita provides insights into plant, endobacterial and fungal interactions.</title>
        <authorList>
            <person name="Venice F."/>
            <person name="Ghignone S."/>
            <person name="Salvioli di Fossalunga A."/>
            <person name="Amselem J."/>
            <person name="Novero M."/>
            <person name="Xianan X."/>
            <person name="Sedzielewska Toro K."/>
            <person name="Morin E."/>
            <person name="Lipzen A."/>
            <person name="Grigoriev I.V."/>
            <person name="Henrissat B."/>
            <person name="Martin F.M."/>
            <person name="Bonfante P."/>
        </authorList>
    </citation>
    <scope>NUCLEOTIDE SEQUENCE [LARGE SCALE GENOMIC DNA]</scope>
    <source>
        <strain evidence="1 2">BEG34</strain>
    </source>
</reference>
<accession>A0A8H3XH45</accession>
<name>A0A8H3XH45_GIGMA</name>
<proteinExistence type="predicted"/>
<organism evidence="1 2">
    <name type="scientific">Gigaspora margarita</name>
    <dbReference type="NCBI Taxonomy" id="4874"/>
    <lineage>
        <taxon>Eukaryota</taxon>
        <taxon>Fungi</taxon>
        <taxon>Fungi incertae sedis</taxon>
        <taxon>Mucoromycota</taxon>
        <taxon>Glomeromycotina</taxon>
        <taxon>Glomeromycetes</taxon>
        <taxon>Diversisporales</taxon>
        <taxon>Gigasporaceae</taxon>
        <taxon>Gigaspora</taxon>
    </lineage>
</organism>
<sequence>MQEERDFERSFDKNGRELLKKAGDFNTLKFSSSYMERSSELLDKDELVSNESEYVLRKRQDIDYNEKRMIKRLYRDRLITPSPCSPNLHPLPTDNPFIADIDEEEDEDDVIAIDDVDDLCFENGNLENDYKIGDINVSQLFRHYQNASINIAKKEGLFIESNVHEILSLSSIFLLPDSHSNTMIDIFGSPLLNEIHRQIASTRQIELNSECEPTFRKVIKQATKESRHKAINLLLQNF</sequence>
<gene>
    <name evidence="1" type="ORF">F8M41_026294</name>
</gene>
<evidence type="ECO:0000313" key="2">
    <source>
        <dbReference type="Proteomes" id="UP000439903"/>
    </source>
</evidence>
<dbReference type="OrthoDB" id="2442951at2759"/>
<keyword evidence="2" id="KW-1185">Reference proteome</keyword>
<dbReference type="Proteomes" id="UP000439903">
    <property type="component" value="Unassembled WGS sequence"/>
</dbReference>
<comment type="caution">
    <text evidence="1">The sequence shown here is derived from an EMBL/GenBank/DDBJ whole genome shotgun (WGS) entry which is preliminary data.</text>
</comment>
<evidence type="ECO:0000313" key="1">
    <source>
        <dbReference type="EMBL" id="KAF0465381.1"/>
    </source>
</evidence>